<keyword evidence="1" id="KW-0677">Repeat</keyword>
<accession>A0AAP6ZLQ2</accession>
<dbReference type="InterPro" id="IPR056832">
    <property type="entry name" value="ARM_TT21_2nd"/>
</dbReference>
<dbReference type="Gene3D" id="1.25.40.10">
    <property type="entry name" value="Tetratricopeptide repeat domain"/>
    <property type="match status" value="2"/>
</dbReference>
<evidence type="ECO:0000313" key="5">
    <source>
        <dbReference type="Proteomes" id="UP000576645"/>
    </source>
</evidence>
<evidence type="ECO:0000259" key="3">
    <source>
        <dbReference type="Pfam" id="PF25060"/>
    </source>
</evidence>
<dbReference type="InterPro" id="IPR019734">
    <property type="entry name" value="TPR_rpt"/>
</dbReference>
<dbReference type="RefSeq" id="WP_171352805.1">
    <property type="nucleotide sequence ID" value="NZ_VTXP01000005.1"/>
</dbReference>
<gene>
    <name evidence="4" type="ORF">F0238_12645</name>
</gene>
<dbReference type="PANTHER" id="PTHR44858">
    <property type="entry name" value="TETRATRICOPEPTIDE REPEAT PROTEIN 6"/>
    <property type="match status" value="1"/>
</dbReference>
<dbReference type="Proteomes" id="UP000576645">
    <property type="component" value="Unassembled WGS sequence"/>
</dbReference>
<evidence type="ECO:0000313" key="4">
    <source>
        <dbReference type="EMBL" id="NOJ23577.1"/>
    </source>
</evidence>
<dbReference type="InterPro" id="IPR050498">
    <property type="entry name" value="Ycf3"/>
</dbReference>
<comment type="caution">
    <text evidence="4">The sequence shown here is derived from an EMBL/GenBank/DDBJ whole genome shotgun (WGS) entry which is preliminary data.</text>
</comment>
<organism evidence="4 5">
    <name type="scientific">Vibrio coralliilyticus</name>
    <dbReference type="NCBI Taxonomy" id="190893"/>
    <lineage>
        <taxon>Bacteria</taxon>
        <taxon>Pseudomonadati</taxon>
        <taxon>Pseudomonadota</taxon>
        <taxon>Gammaproteobacteria</taxon>
        <taxon>Vibrionales</taxon>
        <taxon>Vibrionaceae</taxon>
        <taxon>Vibrio</taxon>
    </lineage>
</organism>
<dbReference type="AlphaFoldDB" id="A0AAP6ZLQ2"/>
<protein>
    <submittedName>
        <fullName evidence="4">Tetratricopeptide repeat protein</fullName>
    </submittedName>
</protein>
<dbReference type="PANTHER" id="PTHR44858:SF1">
    <property type="entry name" value="UDP-N-ACETYLGLUCOSAMINE--PEPTIDE N-ACETYLGLUCOSAMINYLTRANSFERASE SPINDLY-RELATED"/>
    <property type="match status" value="1"/>
</dbReference>
<name>A0AAP6ZLQ2_9VIBR</name>
<proteinExistence type="predicted"/>
<keyword evidence="2" id="KW-0802">TPR repeat</keyword>
<dbReference type="Pfam" id="PF14559">
    <property type="entry name" value="TPR_19"/>
    <property type="match status" value="1"/>
</dbReference>
<dbReference type="EMBL" id="VTXP01000005">
    <property type="protein sequence ID" value="NOJ23577.1"/>
    <property type="molecule type" value="Genomic_DNA"/>
</dbReference>
<dbReference type="Pfam" id="PF25060">
    <property type="entry name" value="ARM_TT21_2nd"/>
    <property type="match status" value="1"/>
</dbReference>
<evidence type="ECO:0000256" key="1">
    <source>
        <dbReference type="ARBA" id="ARBA00022737"/>
    </source>
</evidence>
<dbReference type="SUPFAM" id="SSF48452">
    <property type="entry name" value="TPR-like"/>
    <property type="match status" value="2"/>
</dbReference>
<evidence type="ECO:0000256" key="2">
    <source>
        <dbReference type="ARBA" id="ARBA00022803"/>
    </source>
</evidence>
<dbReference type="InterPro" id="IPR011990">
    <property type="entry name" value="TPR-like_helical_dom_sf"/>
</dbReference>
<sequence>MIAVEKLRQYLEVDPENSELALQLLEALVSSGDIDGAFELLESSGEKAQQDYRFKAWYAHLNMAVLKFDTAISTYEEMFADGYVYEGHKINCAYAHYHCGNNKSALALLNDCSSDALEHLILKVRCMSAEGDLSPAIRLLESEDFTSSSPKLNSQKSGLLALLYLDYADYQKAQEYAQEALNQDRSNFDANLVNATLSLFKLEINQAIKRISALYAQYPNVGRVIILKALLEMYQNNLERAAELYEKVCVLMPEHVGSKVNLAWCYFLNGDSDKAEVVLKQSIELDRTFAESYGGMSLIKVKQGKWAESKELAKTALRLDSACASALFSRALYLKHLGKEGEADNIMNGLISFKGEISDRTIKEVVLERLKTG</sequence>
<dbReference type="SMART" id="SM00028">
    <property type="entry name" value="TPR"/>
    <property type="match status" value="4"/>
</dbReference>
<reference evidence="4 5" key="1">
    <citation type="submission" date="2019-09" db="EMBL/GenBank/DDBJ databases">
        <title>Draft genome sequencing and comparative genomics of hatchery-associated Vibrios.</title>
        <authorList>
            <person name="Kehlet-Delgado H."/>
            <person name="Mueller R.S."/>
        </authorList>
    </citation>
    <scope>NUCLEOTIDE SEQUENCE [LARGE SCALE GENOMIC DNA]</scope>
    <source>
        <strain evidence="4 5">09-121-3</strain>
    </source>
</reference>
<feature type="domain" description="Tetratricopeptide repeat protein 21A/21B second ARM" evidence="3">
    <location>
        <begin position="115"/>
        <end position="302"/>
    </location>
</feature>